<accession>A0A819ZRV5</accession>
<reference evidence="1" key="1">
    <citation type="submission" date="2021-02" db="EMBL/GenBank/DDBJ databases">
        <authorList>
            <person name="Nowell W R."/>
        </authorList>
    </citation>
    <scope>NUCLEOTIDE SEQUENCE</scope>
</reference>
<dbReference type="AlphaFoldDB" id="A0A819ZRV5"/>
<evidence type="ECO:0000313" key="1">
    <source>
        <dbReference type="EMBL" id="CAF4172550.1"/>
    </source>
</evidence>
<proteinExistence type="predicted"/>
<feature type="non-terminal residue" evidence="1">
    <location>
        <position position="60"/>
    </location>
</feature>
<organism evidence="1 2">
    <name type="scientific">Rotaria sordida</name>
    <dbReference type="NCBI Taxonomy" id="392033"/>
    <lineage>
        <taxon>Eukaryota</taxon>
        <taxon>Metazoa</taxon>
        <taxon>Spiralia</taxon>
        <taxon>Gnathifera</taxon>
        <taxon>Rotifera</taxon>
        <taxon>Eurotatoria</taxon>
        <taxon>Bdelloidea</taxon>
        <taxon>Philodinida</taxon>
        <taxon>Philodinidae</taxon>
        <taxon>Rotaria</taxon>
    </lineage>
</organism>
<gene>
    <name evidence="1" type="ORF">OTI717_LOCUS37277</name>
</gene>
<dbReference type="EMBL" id="CAJOAX010017351">
    <property type="protein sequence ID" value="CAF4172550.1"/>
    <property type="molecule type" value="Genomic_DNA"/>
</dbReference>
<name>A0A819ZRV5_9BILA</name>
<protein>
    <submittedName>
        <fullName evidence="1">Uncharacterized protein</fullName>
    </submittedName>
</protein>
<comment type="caution">
    <text evidence="1">The sequence shown here is derived from an EMBL/GenBank/DDBJ whole genome shotgun (WGS) entry which is preliminary data.</text>
</comment>
<dbReference type="Proteomes" id="UP000663823">
    <property type="component" value="Unassembled WGS sequence"/>
</dbReference>
<evidence type="ECO:0000313" key="2">
    <source>
        <dbReference type="Proteomes" id="UP000663823"/>
    </source>
</evidence>
<sequence length="60" mass="6736">MKTPCLTSSTTVMTTKNETLNLFDSYRRSTSVMKILTTATTIPAYILTTTTSIFIDYSCR</sequence>